<gene>
    <name evidence="2" type="ORF">NHX12_034458</name>
</gene>
<accession>A0A9Q0I242</accession>
<dbReference type="EMBL" id="JANIIK010000548">
    <property type="protein sequence ID" value="KAJ3583104.1"/>
    <property type="molecule type" value="Genomic_DNA"/>
</dbReference>
<reference evidence="2" key="1">
    <citation type="submission" date="2022-07" db="EMBL/GenBank/DDBJ databases">
        <title>Chromosome-level genome of Muraenolepis orangiensis.</title>
        <authorList>
            <person name="Kim J."/>
        </authorList>
    </citation>
    <scope>NUCLEOTIDE SEQUENCE</scope>
    <source>
        <strain evidence="2">KU_S4_2022</strain>
        <tissue evidence="2">Muscle</tissue>
    </source>
</reference>
<feature type="region of interest" description="Disordered" evidence="1">
    <location>
        <begin position="107"/>
        <end position="161"/>
    </location>
</feature>
<dbReference type="OrthoDB" id="8892477at2759"/>
<sequence length="161" mass="17806">MSSRPENAWSWRIKSPEMPLKGPKTKVKVVHHDQLKPYRCRDPLDSTWVVEHAHRWTPTEVSPPTLDIDPADQILGLSQLFTDSDSAAEEDSSCPSLDPEVDTATAALSVPSTPPDSAAPQDIQVSGGSVAEQPHLRHHAPGPRTGRNQRPPVWYGEWVRP</sequence>
<comment type="caution">
    <text evidence="2">The sequence shown here is derived from an EMBL/GenBank/DDBJ whole genome shotgun (WGS) entry which is preliminary data.</text>
</comment>
<name>A0A9Q0I242_9TELE</name>
<evidence type="ECO:0000313" key="3">
    <source>
        <dbReference type="Proteomes" id="UP001148018"/>
    </source>
</evidence>
<keyword evidence="3" id="KW-1185">Reference proteome</keyword>
<organism evidence="2 3">
    <name type="scientific">Muraenolepis orangiensis</name>
    <name type="common">Patagonian moray cod</name>
    <dbReference type="NCBI Taxonomy" id="630683"/>
    <lineage>
        <taxon>Eukaryota</taxon>
        <taxon>Metazoa</taxon>
        <taxon>Chordata</taxon>
        <taxon>Craniata</taxon>
        <taxon>Vertebrata</taxon>
        <taxon>Euteleostomi</taxon>
        <taxon>Actinopterygii</taxon>
        <taxon>Neopterygii</taxon>
        <taxon>Teleostei</taxon>
        <taxon>Neoteleostei</taxon>
        <taxon>Acanthomorphata</taxon>
        <taxon>Zeiogadaria</taxon>
        <taxon>Gadariae</taxon>
        <taxon>Gadiformes</taxon>
        <taxon>Muraenolepidoidei</taxon>
        <taxon>Muraenolepididae</taxon>
        <taxon>Muraenolepis</taxon>
    </lineage>
</organism>
<protein>
    <submittedName>
        <fullName evidence="2">Uncharacterized protein</fullName>
    </submittedName>
</protein>
<dbReference type="Proteomes" id="UP001148018">
    <property type="component" value="Unassembled WGS sequence"/>
</dbReference>
<proteinExistence type="predicted"/>
<evidence type="ECO:0000313" key="2">
    <source>
        <dbReference type="EMBL" id="KAJ3583104.1"/>
    </source>
</evidence>
<dbReference type="AlphaFoldDB" id="A0A9Q0I242"/>
<evidence type="ECO:0000256" key="1">
    <source>
        <dbReference type="SAM" id="MobiDB-lite"/>
    </source>
</evidence>